<keyword evidence="5 7" id="KW-0486">Methionine biosynthesis</keyword>
<evidence type="ECO:0000256" key="1">
    <source>
        <dbReference type="ARBA" id="ARBA00011738"/>
    </source>
</evidence>
<accession>C0QGC9</accession>
<dbReference type="GO" id="GO:0005737">
    <property type="term" value="C:cytoplasm"/>
    <property type="evidence" value="ECO:0007669"/>
    <property type="project" value="UniProtKB-SubCell"/>
</dbReference>
<feature type="active site" evidence="7 8">
    <location>
        <position position="378"/>
    </location>
</feature>
<dbReference type="GO" id="GO:0009086">
    <property type="term" value="P:methionine biosynthetic process"/>
    <property type="evidence" value="ECO:0007669"/>
    <property type="project" value="UniProtKB-UniRule"/>
</dbReference>
<comment type="subcellular location">
    <subcellularLocation>
        <location evidence="7">Cytoplasm</location>
    </subcellularLocation>
</comment>
<feature type="active site" description="Nucleophile" evidence="7 8">
    <location>
        <position position="179"/>
    </location>
</feature>
<protein>
    <recommendedName>
        <fullName evidence="7">Homoserine O-acetyltransferase</fullName>
        <shortName evidence="7">HAT</shortName>
        <ecNumber evidence="7">2.3.1.31</ecNumber>
    </recommendedName>
    <alternativeName>
        <fullName evidence="7">Homoserine transacetylase</fullName>
        <shortName evidence="7">HTA</shortName>
    </alternativeName>
</protein>
<dbReference type="AlphaFoldDB" id="C0QGC9"/>
<dbReference type="Proteomes" id="UP000000442">
    <property type="component" value="Chromosome"/>
</dbReference>
<dbReference type="PANTHER" id="PTHR32268">
    <property type="entry name" value="HOMOSERINE O-ACETYLTRANSFERASE"/>
    <property type="match status" value="1"/>
</dbReference>
<keyword evidence="3 7" id="KW-0028">Amino-acid biosynthesis</keyword>
<reference evidence="11 12" key="1">
    <citation type="journal article" date="2009" name="Environ. Microbiol.">
        <title>Genome sequence of Desulfobacterium autotrophicum HRM2, a marine sulfate reducer oxidizing organic carbon completely to carbon dioxide.</title>
        <authorList>
            <person name="Strittmatter A.W."/>
            <person name="Liesegang H."/>
            <person name="Rabus R."/>
            <person name="Decker I."/>
            <person name="Amann J."/>
            <person name="Andres S."/>
            <person name="Henne A."/>
            <person name="Fricke W.F."/>
            <person name="Martinez-Arias R."/>
            <person name="Bartels D."/>
            <person name="Goesmann A."/>
            <person name="Krause L."/>
            <person name="Puehler A."/>
            <person name="Klenk H.P."/>
            <person name="Richter M."/>
            <person name="Schuler M."/>
            <person name="Gloeckner F.O."/>
            <person name="Meyerdierks A."/>
            <person name="Gottschalk G."/>
            <person name="Amann R."/>
        </authorList>
    </citation>
    <scope>NUCLEOTIDE SEQUENCE [LARGE SCALE GENOMIC DNA]</scope>
    <source>
        <strain evidence="12">ATCC 43914 / DSM 3382 / HRM2</strain>
    </source>
</reference>
<keyword evidence="2 7" id="KW-0963">Cytoplasm</keyword>
<dbReference type="NCBIfam" id="NF001209">
    <property type="entry name" value="PRK00175.1"/>
    <property type="match status" value="1"/>
</dbReference>
<dbReference type="Gene3D" id="1.10.1740.110">
    <property type="match status" value="1"/>
</dbReference>
<dbReference type="Pfam" id="PF00561">
    <property type="entry name" value="Abhydrolase_1"/>
    <property type="match status" value="1"/>
</dbReference>
<gene>
    <name evidence="11" type="primary">metX</name>
    <name evidence="7" type="synonym">metXA</name>
    <name evidence="11" type="ordered locus">HRM2_46520</name>
</gene>
<dbReference type="FunFam" id="1.10.1740.110:FF:000001">
    <property type="entry name" value="Homoserine O-acetyltransferase"/>
    <property type="match status" value="1"/>
</dbReference>
<dbReference type="NCBIfam" id="TIGR01392">
    <property type="entry name" value="homoserO_Ac_trn"/>
    <property type="match status" value="1"/>
</dbReference>
<organism evidence="11 12">
    <name type="scientific">Desulforapulum autotrophicum (strain ATCC 43914 / DSM 3382 / VKM B-1955 / HRM2)</name>
    <name type="common">Desulfobacterium autotrophicum</name>
    <dbReference type="NCBI Taxonomy" id="177437"/>
    <lineage>
        <taxon>Bacteria</taxon>
        <taxon>Pseudomonadati</taxon>
        <taxon>Thermodesulfobacteriota</taxon>
        <taxon>Desulfobacteria</taxon>
        <taxon>Desulfobacterales</taxon>
        <taxon>Desulfobacteraceae</taxon>
        <taxon>Desulforapulum</taxon>
    </lineage>
</organism>
<comment type="pathway">
    <text evidence="7">Amino-acid biosynthesis; L-methionine biosynthesis via de novo pathway; O-acetyl-L-homoserine from L-homoserine: step 1/1.</text>
</comment>
<dbReference type="InterPro" id="IPR008220">
    <property type="entry name" value="HAT_MetX-like"/>
</dbReference>
<dbReference type="PANTHER" id="PTHR32268:SF11">
    <property type="entry name" value="HOMOSERINE O-ACETYLTRANSFERASE"/>
    <property type="match status" value="1"/>
</dbReference>
<name>C0QGC9_DESAH</name>
<keyword evidence="6 7" id="KW-0012">Acyltransferase</keyword>
<feature type="binding site" evidence="7">
    <location>
        <position position="248"/>
    </location>
    <ligand>
        <name>substrate</name>
    </ligand>
</feature>
<dbReference type="HOGENOM" id="CLU_028760_1_2_7"/>
<evidence type="ECO:0000313" key="12">
    <source>
        <dbReference type="Proteomes" id="UP000000442"/>
    </source>
</evidence>
<dbReference type="OrthoDB" id="9800754at2"/>
<dbReference type="eggNOG" id="COG2021">
    <property type="taxonomic scope" value="Bacteria"/>
</dbReference>
<dbReference type="EC" id="2.3.1.31" evidence="7"/>
<dbReference type="HAMAP" id="MF_00296">
    <property type="entry name" value="MetX_acyltransf"/>
    <property type="match status" value="1"/>
</dbReference>
<comment type="subunit">
    <text evidence="1 7">Homodimer.</text>
</comment>
<comment type="catalytic activity">
    <reaction evidence="7">
        <text>L-homoserine + acetyl-CoA = O-acetyl-L-homoserine + CoA</text>
        <dbReference type="Rhea" id="RHEA:13701"/>
        <dbReference type="ChEBI" id="CHEBI:57287"/>
        <dbReference type="ChEBI" id="CHEBI:57288"/>
        <dbReference type="ChEBI" id="CHEBI:57476"/>
        <dbReference type="ChEBI" id="CHEBI:57716"/>
        <dbReference type="EC" id="2.3.1.31"/>
    </reaction>
</comment>
<dbReference type="SUPFAM" id="SSF53474">
    <property type="entry name" value="alpha/beta-Hydrolases"/>
    <property type="match status" value="1"/>
</dbReference>
<keyword evidence="12" id="KW-1185">Reference proteome</keyword>
<dbReference type="UniPathway" id="UPA00051">
    <property type="reaction ID" value="UER00074"/>
</dbReference>
<dbReference type="RefSeq" id="WP_015906419.1">
    <property type="nucleotide sequence ID" value="NC_012108.1"/>
</dbReference>
<evidence type="ECO:0000259" key="10">
    <source>
        <dbReference type="Pfam" id="PF00561"/>
    </source>
</evidence>
<feature type="region of interest" description="Disordered" evidence="9">
    <location>
        <begin position="1"/>
        <end position="33"/>
    </location>
</feature>
<dbReference type="InterPro" id="IPR029058">
    <property type="entry name" value="AB_hydrolase_fold"/>
</dbReference>
<dbReference type="EMBL" id="CP001087">
    <property type="protein sequence ID" value="ACN17708.1"/>
    <property type="molecule type" value="Genomic_DNA"/>
</dbReference>
<evidence type="ECO:0000256" key="4">
    <source>
        <dbReference type="ARBA" id="ARBA00022679"/>
    </source>
</evidence>
<evidence type="ECO:0000256" key="8">
    <source>
        <dbReference type="PIRSR" id="PIRSR000443-1"/>
    </source>
</evidence>
<evidence type="ECO:0000256" key="5">
    <source>
        <dbReference type="ARBA" id="ARBA00023167"/>
    </source>
</evidence>
<keyword evidence="4 7" id="KW-0808">Transferase</keyword>
<dbReference type="Gene3D" id="3.40.50.1820">
    <property type="entry name" value="alpha/beta hydrolase"/>
    <property type="match status" value="1"/>
</dbReference>
<comment type="function">
    <text evidence="7">Transfers an acetyl group from acetyl-CoA to L-homoserine, forming acetyl-L-homoserine.</text>
</comment>
<evidence type="ECO:0000256" key="9">
    <source>
        <dbReference type="SAM" id="MobiDB-lite"/>
    </source>
</evidence>
<evidence type="ECO:0000256" key="6">
    <source>
        <dbReference type="ARBA" id="ARBA00023315"/>
    </source>
</evidence>
<evidence type="ECO:0000313" key="11">
    <source>
        <dbReference type="EMBL" id="ACN17708.1"/>
    </source>
</evidence>
<feature type="active site" evidence="7 8">
    <location>
        <position position="345"/>
    </location>
</feature>
<dbReference type="KEGG" id="dat:HRM2_46520"/>
<evidence type="ECO:0000256" key="2">
    <source>
        <dbReference type="ARBA" id="ARBA00022490"/>
    </source>
</evidence>
<proteinExistence type="inferred from homology"/>
<evidence type="ECO:0000256" key="3">
    <source>
        <dbReference type="ARBA" id="ARBA00022605"/>
    </source>
</evidence>
<comment type="similarity">
    <text evidence="7">Belongs to the AB hydrolase superfamily. MetX family.</text>
</comment>
<dbReference type="GO" id="GO:0009092">
    <property type="term" value="P:homoserine metabolic process"/>
    <property type="evidence" value="ECO:0007669"/>
    <property type="project" value="TreeGrafter"/>
</dbReference>
<dbReference type="InterPro" id="IPR000073">
    <property type="entry name" value="AB_hydrolase_1"/>
</dbReference>
<evidence type="ECO:0000256" key="7">
    <source>
        <dbReference type="HAMAP-Rule" id="MF_00296"/>
    </source>
</evidence>
<comment type="caution">
    <text evidence="7">Lacks conserved residue(s) required for the propagation of feature annotation.</text>
</comment>
<feature type="binding site" evidence="7">
    <location>
        <position position="379"/>
    </location>
    <ligand>
        <name>substrate</name>
    </ligand>
</feature>
<dbReference type="GO" id="GO:0004414">
    <property type="term" value="F:homoserine O-acetyltransferase activity"/>
    <property type="evidence" value="ECO:0007669"/>
    <property type="project" value="UniProtKB-UniRule"/>
</dbReference>
<dbReference type="PIRSF" id="PIRSF000443">
    <property type="entry name" value="Homoser_Ac_trans"/>
    <property type="match status" value="1"/>
</dbReference>
<sequence>MEKKNISDPRISDTRVNQESSVKDGRTDNGSADQQFFTFAGPGEEMTLEVGSCLGPITIAYETWGHLNADKSNAVLVCHALSGDAHAAATQGGQKSRPGWWDFMVGPGKAIDTDRYFVVCSNVLGSCAGTTGPSSLNPATHRPYGSDFPMITITDMVRAQGRLMDHLGIDRLLSVVGGSVGGMQVLEWCARYPDRMVSAIALATTTRHSAQAIAFNEVARQAIMADANWNLGNYYSSDTPDMGLAVARMIGHITYLSDEAMGTKFGRRLQNPATLSLELGNDFQVESYLRHQGRKFVERFDANSFLYITKAADYFDLAREYGSGSLEQAVSRFKARFLVVSFTSDWLYPTYQSRELLKAMKQNRIDASFCEIKAKWGHDAFLLPGTGLDRLVAGFLGGVCHGR</sequence>
<feature type="domain" description="AB hydrolase-1" evidence="10">
    <location>
        <begin position="73"/>
        <end position="382"/>
    </location>
</feature>
<dbReference type="STRING" id="177437.HRM2_46520"/>
<feature type="compositionally biased region" description="Basic and acidic residues" evidence="9">
    <location>
        <begin position="1"/>
        <end position="13"/>
    </location>
</feature>